<dbReference type="AlphaFoldDB" id="A0A931BWX7"/>
<keyword evidence="2" id="KW-1185">Reference proteome</keyword>
<proteinExistence type="predicted"/>
<dbReference type="Proteomes" id="UP000599312">
    <property type="component" value="Unassembled WGS sequence"/>
</dbReference>
<evidence type="ECO:0000313" key="1">
    <source>
        <dbReference type="EMBL" id="MBF9235345.1"/>
    </source>
</evidence>
<comment type="caution">
    <text evidence="1">The sequence shown here is derived from an EMBL/GenBank/DDBJ whole genome shotgun (WGS) entry which is preliminary data.</text>
</comment>
<evidence type="ECO:0000313" key="2">
    <source>
        <dbReference type="Proteomes" id="UP000599312"/>
    </source>
</evidence>
<dbReference type="RefSeq" id="WP_196273335.1">
    <property type="nucleotide sequence ID" value="NZ_JADQDO010000012.1"/>
</dbReference>
<name>A0A931BWX7_9HYPH</name>
<sequence length="137" mass="14872">MLLFFLETILRTDPIRVNIRVGIVLLMVLNVSRQEGAVLFHCGARKDRPLSGPITTPSGLRLTESVASPLVDRMLSEAVASPGMPPDWVDSYPACKPSCVETLGHLNQSGPVFCAAGHRRRHSDTDRAEADLTPLGI</sequence>
<accession>A0A931BWX7</accession>
<organism evidence="1 2">
    <name type="scientific">Microvirga alba</name>
    <dbReference type="NCBI Taxonomy" id="2791025"/>
    <lineage>
        <taxon>Bacteria</taxon>
        <taxon>Pseudomonadati</taxon>
        <taxon>Pseudomonadota</taxon>
        <taxon>Alphaproteobacteria</taxon>
        <taxon>Hyphomicrobiales</taxon>
        <taxon>Methylobacteriaceae</taxon>
        <taxon>Microvirga</taxon>
    </lineage>
</organism>
<dbReference type="EMBL" id="JADQDO010000012">
    <property type="protein sequence ID" value="MBF9235345.1"/>
    <property type="molecule type" value="Genomic_DNA"/>
</dbReference>
<reference evidence="1" key="1">
    <citation type="submission" date="2020-11" db="EMBL/GenBank/DDBJ databases">
        <authorList>
            <person name="Kim M.K."/>
        </authorList>
    </citation>
    <scope>NUCLEOTIDE SEQUENCE</scope>
    <source>
        <strain evidence="1">BT350</strain>
    </source>
</reference>
<gene>
    <name evidence="1" type="ORF">I2H38_18395</name>
</gene>
<protein>
    <submittedName>
        <fullName evidence="1">Uncharacterized protein</fullName>
    </submittedName>
</protein>